<accession>A0A7L4NTR1</accession>
<feature type="non-terminal residue" evidence="2">
    <location>
        <position position="97"/>
    </location>
</feature>
<dbReference type="PROSITE" id="PS50097">
    <property type="entry name" value="BTB"/>
    <property type="match status" value="1"/>
</dbReference>
<name>A0A7L4NTR1_9AVES</name>
<dbReference type="Gene3D" id="3.30.710.10">
    <property type="entry name" value="Potassium Channel Kv1.1, Chain A"/>
    <property type="match status" value="1"/>
</dbReference>
<feature type="domain" description="BTB" evidence="1">
    <location>
        <begin position="1"/>
        <end position="76"/>
    </location>
</feature>
<comment type="caution">
    <text evidence="2">The sequence shown here is derived from an EMBL/GenBank/DDBJ whole genome shotgun (WGS) entry which is preliminary data.</text>
</comment>
<gene>
    <name evidence="2" type="primary">Btbd19_1</name>
    <name evidence="2" type="ORF">CEYCYA_R12605</name>
</gene>
<reference evidence="2 3" key="1">
    <citation type="submission" date="2020-02" db="EMBL/GenBank/DDBJ databases">
        <title>Bird 10,000 Genomes (B10K) Project - Family phase.</title>
        <authorList>
            <person name="Zhang G."/>
        </authorList>
    </citation>
    <scope>NUCLEOTIDE SEQUENCE [LARGE SCALE GENOMIC DNA]</scope>
    <source>
        <strain evidence="2">B10K-DU-013-51</strain>
        <tissue evidence="2">Mixed tissue sample</tissue>
    </source>
</reference>
<dbReference type="PANTHER" id="PTHR46965:SF1">
    <property type="entry name" value="BTB_POZ DOMAIN-CONTAINING PROTEIN 19"/>
    <property type="match status" value="1"/>
</dbReference>
<dbReference type="InterPro" id="IPR011333">
    <property type="entry name" value="SKP1/BTB/POZ_sf"/>
</dbReference>
<protein>
    <submittedName>
        <fullName evidence="2">BTBDJ protein</fullName>
    </submittedName>
</protein>
<evidence type="ECO:0000259" key="1">
    <source>
        <dbReference type="PROSITE" id="PS50097"/>
    </source>
</evidence>
<feature type="non-terminal residue" evidence="2">
    <location>
        <position position="1"/>
    </location>
</feature>
<dbReference type="InterPro" id="IPR000210">
    <property type="entry name" value="BTB/POZ_dom"/>
</dbReference>
<dbReference type="SUPFAM" id="SSF54695">
    <property type="entry name" value="POZ domain"/>
    <property type="match status" value="1"/>
</dbReference>
<dbReference type="EMBL" id="VYZU01378807">
    <property type="protein sequence ID" value="NXY92565.1"/>
    <property type="molecule type" value="Genomic_DNA"/>
</dbReference>
<dbReference type="PANTHER" id="PTHR46965">
    <property type="entry name" value="BTB/POZ DOMAIN-CONTAINING PROTEIN 19"/>
    <property type="match status" value="1"/>
</dbReference>
<sequence length="97" mass="10601">TFVVGRERQKVFAHRCVLACRCQAFLGMLSQGPAGSKDSLSSTIPPQDPFILGNVQPEVFLAVIEFLYTNSVTLNSHIALEVLTSSVEYGLQDLCKV</sequence>
<dbReference type="InterPro" id="IPR042846">
    <property type="entry name" value="BTBD19"/>
</dbReference>
<proteinExistence type="predicted"/>
<dbReference type="SMART" id="SM00225">
    <property type="entry name" value="BTB"/>
    <property type="match status" value="1"/>
</dbReference>
<dbReference type="Pfam" id="PF00651">
    <property type="entry name" value="BTB"/>
    <property type="match status" value="1"/>
</dbReference>
<evidence type="ECO:0000313" key="2">
    <source>
        <dbReference type="EMBL" id="NXY92565.1"/>
    </source>
</evidence>
<dbReference type="CDD" id="cd18294">
    <property type="entry name" value="BTB_POZ_BTBD19"/>
    <property type="match status" value="1"/>
</dbReference>
<dbReference type="Proteomes" id="UP000586704">
    <property type="component" value="Unassembled WGS sequence"/>
</dbReference>
<organism evidence="2 3">
    <name type="scientific">Ceyx cyanopectus</name>
    <name type="common">Indigo-banded kingfisher</name>
    <dbReference type="NCBI Taxonomy" id="390723"/>
    <lineage>
        <taxon>Eukaryota</taxon>
        <taxon>Metazoa</taxon>
        <taxon>Chordata</taxon>
        <taxon>Craniata</taxon>
        <taxon>Vertebrata</taxon>
        <taxon>Euteleostomi</taxon>
        <taxon>Archelosauria</taxon>
        <taxon>Archosauria</taxon>
        <taxon>Dinosauria</taxon>
        <taxon>Saurischia</taxon>
        <taxon>Theropoda</taxon>
        <taxon>Coelurosauria</taxon>
        <taxon>Aves</taxon>
        <taxon>Neognathae</taxon>
        <taxon>Neoaves</taxon>
        <taxon>Telluraves</taxon>
        <taxon>Coraciimorphae</taxon>
        <taxon>Coraciiformes</taxon>
        <taxon>Alcedinidae</taxon>
        <taxon>Ceyx</taxon>
    </lineage>
</organism>
<evidence type="ECO:0000313" key="3">
    <source>
        <dbReference type="Proteomes" id="UP000586704"/>
    </source>
</evidence>
<keyword evidence="3" id="KW-1185">Reference proteome</keyword>
<dbReference type="AlphaFoldDB" id="A0A7L4NTR1"/>
<dbReference type="OrthoDB" id="45365at2759"/>